<protein>
    <submittedName>
        <fullName evidence="2">Membrane-associated protein, putative</fullName>
    </submittedName>
</protein>
<name>A0A0S4IIJ8_BODSA</name>
<organism evidence="2 3">
    <name type="scientific">Bodo saltans</name>
    <name type="common">Flagellated protozoan</name>
    <dbReference type="NCBI Taxonomy" id="75058"/>
    <lineage>
        <taxon>Eukaryota</taxon>
        <taxon>Discoba</taxon>
        <taxon>Euglenozoa</taxon>
        <taxon>Kinetoplastea</taxon>
        <taxon>Metakinetoplastina</taxon>
        <taxon>Eubodonida</taxon>
        <taxon>Bodonidae</taxon>
        <taxon>Bodo</taxon>
    </lineage>
</organism>
<evidence type="ECO:0000256" key="1">
    <source>
        <dbReference type="SAM" id="Phobius"/>
    </source>
</evidence>
<feature type="transmembrane region" description="Helical" evidence="1">
    <location>
        <begin position="46"/>
        <end position="65"/>
    </location>
</feature>
<keyword evidence="1" id="KW-1133">Transmembrane helix</keyword>
<evidence type="ECO:0000313" key="2">
    <source>
        <dbReference type="EMBL" id="CUE72125.1"/>
    </source>
</evidence>
<sequence>MYAARCCRQLPKDSKHRTDSVKPAPWKHVDCWWSRSGTSFLMNMRAVSLLTFVIVLNCAMDASMLDAKGASWLRRLLKHNNIK</sequence>
<keyword evidence="1" id="KW-0472">Membrane</keyword>
<evidence type="ECO:0000313" key="3">
    <source>
        <dbReference type="Proteomes" id="UP000051952"/>
    </source>
</evidence>
<keyword evidence="3" id="KW-1185">Reference proteome</keyword>
<dbReference type="Proteomes" id="UP000051952">
    <property type="component" value="Unassembled WGS sequence"/>
</dbReference>
<dbReference type="EMBL" id="CYKH01000117">
    <property type="protein sequence ID" value="CUE72125.1"/>
    <property type="molecule type" value="Genomic_DNA"/>
</dbReference>
<dbReference type="VEuPathDB" id="TriTrypDB:BSAL_53925"/>
<dbReference type="AlphaFoldDB" id="A0A0S4IIJ8"/>
<keyword evidence="1" id="KW-0812">Transmembrane</keyword>
<proteinExistence type="predicted"/>
<accession>A0A0S4IIJ8</accession>
<reference evidence="3" key="1">
    <citation type="submission" date="2015-09" db="EMBL/GenBank/DDBJ databases">
        <authorList>
            <consortium name="Pathogen Informatics"/>
        </authorList>
    </citation>
    <scope>NUCLEOTIDE SEQUENCE [LARGE SCALE GENOMIC DNA]</scope>
    <source>
        <strain evidence="3">Lake Konstanz</strain>
    </source>
</reference>
<gene>
    <name evidence="2" type="ORF">BSAL_53925</name>
</gene>